<protein>
    <recommendedName>
        <fullName evidence="4">MFS transporter</fullName>
    </recommendedName>
</protein>
<keyword evidence="1" id="KW-0472">Membrane</keyword>
<keyword evidence="1" id="KW-1133">Transmembrane helix</keyword>
<evidence type="ECO:0008006" key="4">
    <source>
        <dbReference type="Google" id="ProtNLM"/>
    </source>
</evidence>
<sequence>MARPAPTARQNAEGGVVRTVVVSALGLLPMGVVSGMMLMQIFGYWTY</sequence>
<keyword evidence="3" id="KW-1185">Reference proteome</keyword>
<dbReference type="EMBL" id="BAAADD010000005">
    <property type="protein sequence ID" value="GAA0570840.1"/>
    <property type="molecule type" value="Genomic_DNA"/>
</dbReference>
<comment type="caution">
    <text evidence="2">The sequence shown here is derived from an EMBL/GenBank/DDBJ whole genome shotgun (WGS) entry which is preliminary data.</text>
</comment>
<dbReference type="RefSeq" id="WP_166933983.1">
    <property type="nucleotide sequence ID" value="NZ_BAAADD010000005.1"/>
</dbReference>
<reference evidence="2 3" key="1">
    <citation type="journal article" date="2019" name="Int. J. Syst. Evol. Microbiol.">
        <title>The Global Catalogue of Microorganisms (GCM) 10K type strain sequencing project: providing services to taxonomists for standard genome sequencing and annotation.</title>
        <authorList>
            <consortium name="The Broad Institute Genomics Platform"/>
            <consortium name="The Broad Institute Genome Sequencing Center for Infectious Disease"/>
            <person name="Wu L."/>
            <person name="Ma J."/>
        </authorList>
    </citation>
    <scope>NUCLEOTIDE SEQUENCE [LARGE SCALE GENOMIC DNA]</scope>
    <source>
        <strain evidence="2 3">JCM 15089</strain>
    </source>
</reference>
<feature type="transmembrane region" description="Helical" evidence="1">
    <location>
        <begin position="20"/>
        <end position="45"/>
    </location>
</feature>
<evidence type="ECO:0000256" key="1">
    <source>
        <dbReference type="SAM" id="Phobius"/>
    </source>
</evidence>
<keyword evidence="1" id="KW-0812">Transmembrane</keyword>
<gene>
    <name evidence="2" type="ORF">GCM10008942_19450</name>
</gene>
<proteinExistence type="predicted"/>
<organism evidence="2 3">
    <name type="scientific">Rhizomicrobium electricum</name>
    <dbReference type="NCBI Taxonomy" id="480070"/>
    <lineage>
        <taxon>Bacteria</taxon>
        <taxon>Pseudomonadati</taxon>
        <taxon>Pseudomonadota</taxon>
        <taxon>Alphaproteobacteria</taxon>
        <taxon>Micropepsales</taxon>
        <taxon>Micropepsaceae</taxon>
        <taxon>Rhizomicrobium</taxon>
    </lineage>
</organism>
<evidence type="ECO:0000313" key="2">
    <source>
        <dbReference type="EMBL" id="GAA0570840.1"/>
    </source>
</evidence>
<evidence type="ECO:0000313" key="3">
    <source>
        <dbReference type="Proteomes" id="UP001499951"/>
    </source>
</evidence>
<name>A0ABN1EP18_9PROT</name>
<accession>A0ABN1EP18</accession>
<dbReference type="Proteomes" id="UP001499951">
    <property type="component" value="Unassembled WGS sequence"/>
</dbReference>